<name>A0A8J4M1C8_9BACL</name>
<comment type="caution">
    <text evidence="2">The sequence shown here is derived from an EMBL/GenBank/DDBJ whole genome shotgun (WGS) entry which is preliminary data.</text>
</comment>
<organism evidence="2 3">
    <name type="scientific">Xylanibacillus composti</name>
    <dbReference type="NCBI Taxonomy" id="1572762"/>
    <lineage>
        <taxon>Bacteria</taxon>
        <taxon>Bacillati</taxon>
        <taxon>Bacillota</taxon>
        <taxon>Bacilli</taxon>
        <taxon>Bacillales</taxon>
        <taxon>Paenibacillaceae</taxon>
        <taxon>Xylanibacillus</taxon>
    </lineage>
</organism>
<evidence type="ECO:0000256" key="1">
    <source>
        <dbReference type="SAM" id="Phobius"/>
    </source>
</evidence>
<dbReference type="InterPro" id="IPR043723">
    <property type="entry name" value="DUF5665"/>
</dbReference>
<protein>
    <submittedName>
        <fullName evidence="2">Uncharacterized protein</fullName>
    </submittedName>
</protein>
<dbReference type="RefSeq" id="WP_213410567.1">
    <property type="nucleotide sequence ID" value="NZ_BOVK01000011.1"/>
</dbReference>
<dbReference type="Proteomes" id="UP000677918">
    <property type="component" value="Unassembled WGS sequence"/>
</dbReference>
<dbReference type="EMBL" id="BOVK01000011">
    <property type="protein sequence ID" value="GIQ67940.1"/>
    <property type="molecule type" value="Genomic_DNA"/>
</dbReference>
<feature type="transmembrane region" description="Helical" evidence="1">
    <location>
        <begin position="51"/>
        <end position="76"/>
    </location>
</feature>
<dbReference type="AlphaFoldDB" id="A0A8J4M1C8"/>
<proteinExistence type="predicted"/>
<gene>
    <name evidence="2" type="ORF">XYCOK13_07640</name>
</gene>
<keyword evidence="3" id="KW-1185">Reference proteome</keyword>
<evidence type="ECO:0000313" key="2">
    <source>
        <dbReference type="EMBL" id="GIQ67940.1"/>
    </source>
</evidence>
<keyword evidence="1" id="KW-0472">Membrane</keyword>
<accession>A0A8J4M1C8</accession>
<evidence type="ECO:0000313" key="3">
    <source>
        <dbReference type="Proteomes" id="UP000677918"/>
    </source>
</evidence>
<dbReference type="Pfam" id="PF18910">
    <property type="entry name" value="DUF5665"/>
    <property type="match status" value="1"/>
</dbReference>
<sequence>MNHSDSEKPWTATLAAIEARVEKMAIQLEKTEIADYVELMNRPGRLLFRNLLAGIARGVGVAIGFTVFMISLLYFLRALGALNIPIVGDYIADIIEIVQHQLEGRRGYY</sequence>
<keyword evidence="1" id="KW-1133">Transmembrane helix</keyword>
<keyword evidence="1" id="KW-0812">Transmembrane</keyword>
<reference evidence="2" key="1">
    <citation type="submission" date="2021-04" db="EMBL/GenBank/DDBJ databases">
        <title>Draft genome sequence of Xylanibacillus composti strain K13.</title>
        <authorList>
            <person name="Uke A."/>
            <person name="Chhe C."/>
            <person name="Baramee S."/>
            <person name="Kosugi A."/>
        </authorList>
    </citation>
    <scope>NUCLEOTIDE SEQUENCE</scope>
    <source>
        <strain evidence="2">K13</strain>
    </source>
</reference>